<feature type="binding site" evidence="3">
    <location>
        <begin position="95"/>
        <end position="98"/>
    </location>
    <ligand>
        <name>substrate</name>
    </ligand>
</feature>
<dbReference type="NCBIfam" id="TIGR00021">
    <property type="entry name" value="rpiA"/>
    <property type="match status" value="1"/>
</dbReference>
<accession>A0NMN4</accession>
<gene>
    <name evidence="3" type="primary">rpiA</name>
    <name evidence="4" type="ORF">SIAM614_10883</name>
</gene>
<protein>
    <recommendedName>
        <fullName evidence="3">Ribose-5-phosphate isomerase A</fullName>
        <ecNumber evidence="3">5.3.1.6</ecNumber>
    </recommendedName>
    <alternativeName>
        <fullName evidence="3">Phosphoriboisomerase A</fullName>
        <shortName evidence="3">PRI</shortName>
    </alternativeName>
</protein>
<comment type="similarity">
    <text evidence="3">Belongs to the ribose 5-phosphate isomerase family.</text>
</comment>
<dbReference type="GO" id="GO:0009052">
    <property type="term" value="P:pentose-phosphate shunt, non-oxidative branch"/>
    <property type="evidence" value="ECO:0007669"/>
    <property type="project" value="UniProtKB-UniRule"/>
</dbReference>
<dbReference type="Gene3D" id="3.40.50.1360">
    <property type="match status" value="1"/>
</dbReference>
<dbReference type="eggNOG" id="COG0120">
    <property type="taxonomic scope" value="Bacteria"/>
</dbReference>
<dbReference type="UniPathway" id="UPA00115">
    <property type="reaction ID" value="UER00412"/>
</dbReference>
<sequence>MSDQYKKLAAERAADDVTSGMRLGIGTGSTAEFFVHALARRVQDGLDVIGVPTSERTRELASSLGIRLTTLDELPELDLTVDGADELDPHLSLIKGGGGALLREKIVASASASMIVIADGSKEVATLGRFPLPIEVVPFGLEATRRAILKVFEGLGLPQNLALRGGSAEPFVTDGGHFILDAQLESIPEVRTLGDRLVAIPGVVEHGLFIELATKAYVAGTDGVKTVLPI</sequence>
<feature type="binding site" evidence="3">
    <location>
        <begin position="27"/>
        <end position="30"/>
    </location>
    <ligand>
        <name>substrate</name>
    </ligand>
</feature>
<dbReference type="InterPro" id="IPR004788">
    <property type="entry name" value="Ribose5P_isomerase_type_A"/>
</dbReference>
<dbReference type="EMBL" id="AAUW01000001">
    <property type="protein sequence ID" value="EAV46329.1"/>
    <property type="molecule type" value="Genomic_DNA"/>
</dbReference>
<evidence type="ECO:0000256" key="3">
    <source>
        <dbReference type="HAMAP-Rule" id="MF_00170"/>
    </source>
</evidence>
<dbReference type="GO" id="GO:0004751">
    <property type="term" value="F:ribose-5-phosphate isomerase activity"/>
    <property type="evidence" value="ECO:0007669"/>
    <property type="project" value="UniProtKB-UniRule"/>
</dbReference>
<dbReference type="Gene3D" id="3.30.70.260">
    <property type="match status" value="1"/>
</dbReference>
<dbReference type="AlphaFoldDB" id="A0NMN4"/>
<dbReference type="EC" id="5.3.1.6" evidence="3"/>
<reference evidence="4 5" key="1">
    <citation type="submission" date="2006-05" db="EMBL/GenBank/DDBJ databases">
        <authorList>
            <person name="King G."/>
            <person name="Ferriera S."/>
            <person name="Johnson J."/>
            <person name="Kravitz S."/>
            <person name="Beeson K."/>
            <person name="Sutton G."/>
            <person name="Rogers Y.-H."/>
            <person name="Friedman R."/>
            <person name="Frazier M."/>
            <person name="Venter J.C."/>
        </authorList>
    </citation>
    <scope>NUCLEOTIDE SEQUENCE [LARGE SCALE GENOMIC DNA]</scope>
    <source>
        <strain evidence="5">ATCC 25650 / DSM 13394 / JCM 20685 / NBRC 16684 / NCIMB 2208 / IAM 12614 / B1</strain>
    </source>
</reference>
<dbReference type="Proteomes" id="UP000004848">
    <property type="component" value="Unassembled WGS sequence"/>
</dbReference>
<feature type="binding site" evidence="3">
    <location>
        <begin position="82"/>
        <end position="85"/>
    </location>
    <ligand>
        <name>substrate</name>
    </ligand>
</feature>
<dbReference type="NCBIfam" id="NF001924">
    <property type="entry name" value="PRK00702.1"/>
    <property type="match status" value="1"/>
</dbReference>
<comment type="caution">
    <text evidence="4">The sequence shown here is derived from an EMBL/GenBank/DDBJ whole genome shotgun (WGS) entry which is preliminary data.</text>
</comment>
<dbReference type="PANTHER" id="PTHR43748:SF3">
    <property type="entry name" value="RIBOSE-5-PHOSPHATE ISOMERASE 3, CHLOROPLASTIC-RELATED"/>
    <property type="match status" value="1"/>
</dbReference>
<dbReference type="OrthoDB" id="5870696at2"/>
<dbReference type="RefSeq" id="WP_006931703.1">
    <property type="nucleotide sequence ID" value="NZ_AAUW01000001.1"/>
</dbReference>
<dbReference type="InterPro" id="IPR037171">
    <property type="entry name" value="NagB/RpiA_transferase-like"/>
</dbReference>
<dbReference type="PANTHER" id="PTHR43748">
    <property type="entry name" value="RIBOSE-5-PHOSPHATE ISOMERASE 3, CHLOROPLASTIC-RELATED"/>
    <property type="match status" value="1"/>
</dbReference>
<evidence type="ECO:0000313" key="5">
    <source>
        <dbReference type="Proteomes" id="UP000004848"/>
    </source>
</evidence>
<dbReference type="HAMAP" id="MF_00170">
    <property type="entry name" value="Rib_5P_isom_A"/>
    <property type="match status" value="1"/>
</dbReference>
<comment type="catalytic activity">
    <reaction evidence="1 3">
        <text>aldehydo-D-ribose 5-phosphate = D-ribulose 5-phosphate</text>
        <dbReference type="Rhea" id="RHEA:14657"/>
        <dbReference type="ChEBI" id="CHEBI:58121"/>
        <dbReference type="ChEBI" id="CHEBI:58273"/>
        <dbReference type="EC" id="5.3.1.6"/>
    </reaction>
</comment>
<evidence type="ECO:0000256" key="1">
    <source>
        <dbReference type="ARBA" id="ARBA00001713"/>
    </source>
</evidence>
<comment type="subunit">
    <text evidence="3">Homodimer.</text>
</comment>
<keyword evidence="2 3" id="KW-0413">Isomerase</keyword>
<dbReference type="CDD" id="cd01398">
    <property type="entry name" value="RPI_A"/>
    <property type="match status" value="1"/>
</dbReference>
<comment type="function">
    <text evidence="3">Catalyzes the reversible conversion of ribose-5-phosphate to ribulose 5-phosphate.</text>
</comment>
<feature type="binding site" evidence="3">
    <location>
        <position position="122"/>
    </location>
    <ligand>
        <name>substrate</name>
    </ligand>
</feature>
<evidence type="ECO:0000256" key="2">
    <source>
        <dbReference type="ARBA" id="ARBA00023235"/>
    </source>
</evidence>
<dbReference type="SUPFAM" id="SSF100950">
    <property type="entry name" value="NagB/RpiA/CoA transferase-like"/>
    <property type="match status" value="1"/>
</dbReference>
<dbReference type="InterPro" id="IPR050262">
    <property type="entry name" value="Ribose-5P_isomerase"/>
</dbReference>
<dbReference type="SUPFAM" id="SSF75445">
    <property type="entry name" value="D-ribose-5-phosphate isomerase (RpiA), lid domain"/>
    <property type="match status" value="1"/>
</dbReference>
<comment type="pathway">
    <text evidence="3">Carbohydrate degradation; pentose phosphate pathway; D-ribose 5-phosphate from D-ribulose 5-phosphate (non-oxidative stage): step 1/1.</text>
</comment>
<proteinExistence type="inferred from homology"/>
<dbReference type="GeneID" id="68844859"/>
<name>A0NMN4_ROSAI</name>
<dbReference type="InterPro" id="IPR020672">
    <property type="entry name" value="Ribose5P_isomerase_typA_subgr"/>
</dbReference>
<evidence type="ECO:0000313" key="4">
    <source>
        <dbReference type="EMBL" id="EAV46329.1"/>
    </source>
</evidence>
<dbReference type="Pfam" id="PF06026">
    <property type="entry name" value="Rib_5-P_isom_A"/>
    <property type="match status" value="1"/>
</dbReference>
<feature type="active site" description="Proton acceptor" evidence="3">
    <location>
        <position position="104"/>
    </location>
</feature>
<dbReference type="FunFam" id="3.40.50.1360:FF:000001">
    <property type="entry name" value="Ribose-5-phosphate isomerase A"/>
    <property type="match status" value="1"/>
</dbReference>
<organism evidence="4 5">
    <name type="scientific">Roseibium aggregatum (strain ATCC 25650 / DSM 13394 / JCM 20685 / NBRC 16684 / NCIMB 2208 / IAM 12614 / B1)</name>
    <name type="common">Stappia aggregata</name>
    <dbReference type="NCBI Taxonomy" id="384765"/>
    <lineage>
        <taxon>Bacteria</taxon>
        <taxon>Pseudomonadati</taxon>
        <taxon>Pseudomonadota</taxon>
        <taxon>Alphaproteobacteria</taxon>
        <taxon>Hyphomicrobiales</taxon>
        <taxon>Stappiaceae</taxon>
        <taxon>Roseibium</taxon>
    </lineage>
</organism>